<reference evidence="3" key="1">
    <citation type="submission" date="2020-10" db="EMBL/GenBank/DDBJ databases">
        <title>ChiBAC.</title>
        <authorList>
            <person name="Zenner C."/>
            <person name="Hitch T.C.A."/>
            <person name="Clavel T."/>
        </authorList>
    </citation>
    <scope>NUCLEOTIDE SEQUENCE</scope>
    <source>
        <strain evidence="3">DSM 107454</strain>
    </source>
</reference>
<dbReference type="Pfam" id="PF00395">
    <property type="entry name" value="SLH"/>
    <property type="match status" value="2"/>
</dbReference>
<dbReference type="AlphaFoldDB" id="A0A9D5M333"/>
<feature type="domain" description="SLH" evidence="2">
    <location>
        <begin position="466"/>
        <end position="529"/>
    </location>
</feature>
<dbReference type="SUPFAM" id="SSF49899">
    <property type="entry name" value="Concanavalin A-like lectins/glucanases"/>
    <property type="match status" value="1"/>
</dbReference>
<sequence>MRKLKKMKWIAAAVCLIFLFSFMPGSIVMGQEKIEIKFQDELSGWSSEGQAGEIVQDNGENVLRVGDGDFCPEMEDWVNYTVALKAKIDFQNGSYPGIYIRSSENGRYRIYFDAAAGTLELERQTNGISIPLSRSAVALQENSQKWTDLEISIKNKEIKVSFAGEQVLEVEDALPLASGGVGFTSGGTDFFLSSLVITSLSGSVDISDEQEEVQQTQEEIPGEIIYEWDFENGKGSWNSFGNKSTVESDGDNHIYHVQSYDYEEKSLGWGDFSAEFDIKIEYGAQGTTWPAIYLKWAASGARYDVYFDSNGQAICVEYVQGGQKRWVGAGNTPFLANDGEWVHMKAVCKGGNIKIYYEDMQTPVVDVTDETPIEIGGIGFGDGGAQVFVDNIEVRDLPMEVILPDFNAQENQTDYANSAYVKEIQRLIGLNLIQGDENGNISPSADLTRAEFAQVLFRARNLTPIAASEYSDVPESHWANGVIGAVSSCGLMNGYVDHLFRPDEEVSVDEAAKALVCLLGYEALAEEEGGYPAGYRKIASRKNILQGIESFGDQTLTREEAAKMLSNAIDEDILYLQSYSASETVYGEERGKTVLSEYHNIYKDRGLVSETDSGSLTGTSELADGMIRIDETIYQVGSSDAQEYLGYQVSYYYQDNKNAQIPVLLYAEPFGSETPLKVDAENIALSDQLETFSYYDENGRLRSVPLSKNLTILLNGAAAEYKAENLCPEIGSVTLLKTGGSSSYDLALTESWETWVIGNISRDTGMIRDFYRDRTLSLEPENPENSIQITKDGIEATMEDLNVRDVLLVKKTERADSADYEIRASSAKFQGNIEAIRKEEDGTQTIQSRETKYRTSPYYRSLCEDKLIKEVTGGALAMFYFDAMGNVAVIEAKGNDHIVLLNAVAPGEGFSGLWQAEVLEPDGTWTILDFPREIQFNGVAYSVEENGMPAEFYQEGEFVKQLVYLKKNSHDEILSLDTAQQDQNAVLRIGSQYASGIRYTAATGSFDSQSYIDGNTQVFAVPAEEWDRKQYTAAKQAYFQDDRVYAVQCYNENEFEVAEAVLVFEGKTGAVSEKLARPFVVDSIAKALDGDEEVWQISGYQEGALRQENTFEEDAVKDLEKGDVILMRRDLNGNIVGYTYLLDRSKGRQYSNNPVVSMAADRIVVEGDVLKYSAGEGRILLCIGKDGEGNDVNKAYMLSGAPAIMLYDKNADRIFTGSLADIQPGTHILLEFSWNTLRDIVLYPDL</sequence>
<accession>A0A9D5M333</accession>
<keyword evidence="4" id="KW-1185">Reference proteome</keyword>
<dbReference type="PROSITE" id="PS51272">
    <property type="entry name" value="SLH"/>
    <property type="match status" value="2"/>
</dbReference>
<feature type="domain" description="SLH" evidence="2">
    <location>
        <begin position="407"/>
        <end position="464"/>
    </location>
</feature>
<organism evidence="3 4">
    <name type="scientific">Ructibacterium gallinarum</name>
    <dbReference type="NCBI Taxonomy" id="2779355"/>
    <lineage>
        <taxon>Bacteria</taxon>
        <taxon>Bacillati</taxon>
        <taxon>Bacillota</taxon>
        <taxon>Clostridia</taxon>
        <taxon>Eubacteriales</taxon>
        <taxon>Oscillospiraceae</taxon>
        <taxon>Ructibacterium</taxon>
    </lineage>
</organism>
<name>A0A9D5M333_9FIRM</name>
<dbReference type="InterPro" id="IPR001119">
    <property type="entry name" value="SLH_dom"/>
</dbReference>
<comment type="caution">
    <text evidence="3">The sequence shown here is derived from an EMBL/GenBank/DDBJ whole genome shotgun (WGS) entry which is preliminary data.</text>
</comment>
<keyword evidence="1" id="KW-0677">Repeat</keyword>
<dbReference type="Proteomes" id="UP000806542">
    <property type="component" value="Unassembled WGS sequence"/>
</dbReference>
<dbReference type="RefSeq" id="WP_226393182.1">
    <property type="nucleotide sequence ID" value="NZ_JADCKB010000019.1"/>
</dbReference>
<dbReference type="EMBL" id="JADCKB010000019">
    <property type="protein sequence ID" value="MBE5040628.1"/>
    <property type="molecule type" value="Genomic_DNA"/>
</dbReference>
<protein>
    <submittedName>
        <fullName evidence="3">S-layer homology domain-containing protein</fullName>
    </submittedName>
</protein>
<evidence type="ECO:0000313" key="4">
    <source>
        <dbReference type="Proteomes" id="UP000806542"/>
    </source>
</evidence>
<evidence type="ECO:0000313" key="3">
    <source>
        <dbReference type="EMBL" id="MBE5040628.1"/>
    </source>
</evidence>
<dbReference type="Gene3D" id="2.60.120.560">
    <property type="entry name" value="Exo-inulinase, domain 1"/>
    <property type="match status" value="2"/>
</dbReference>
<evidence type="ECO:0000256" key="1">
    <source>
        <dbReference type="ARBA" id="ARBA00022737"/>
    </source>
</evidence>
<gene>
    <name evidence="3" type="ORF">INF28_09155</name>
</gene>
<dbReference type="InterPro" id="IPR013320">
    <property type="entry name" value="ConA-like_dom_sf"/>
</dbReference>
<proteinExistence type="predicted"/>
<evidence type="ECO:0000259" key="2">
    <source>
        <dbReference type="PROSITE" id="PS51272"/>
    </source>
</evidence>